<proteinExistence type="predicted"/>
<evidence type="ECO:0000256" key="1">
    <source>
        <dbReference type="SAM" id="MobiDB-lite"/>
    </source>
</evidence>
<feature type="region of interest" description="Disordered" evidence="1">
    <location>
        <begin position="80"/>
        <end position="117"/>
    </location>
</feature>
<feature type="domain" description="EAL" evidence="2">
    <location>
        <begin position="108"/>
        <end position="351"/>
    </location>
</feature>
<dbReference type="Gene3D" id="3.20.20.450">
    <property type="entry name" value="EAL domain"/>
    <property type="match status" value="1"/>
</dbReference>
<dbReference type="Proteomes" id="UP001216674">
    <property type="component" value="Unassembled WGS sequence"/>
</dbReference>
<sequence>MNRTELLRRVAAGACLRTARNPWGAALDAAVLHADAAAGETRFIPAWQIRRLLDAGLLRRQPGDTGGDMDYVLTDAGRSMAGGVSARPSQTRARLRQAPEKLREREPPGRTDYGARSQSALPSYSFAFQPIVDARQRKVVSYEALVRGRHGEPASHVLGAVCAASLHRFDDESRAAAMTMAASMKLQGHLHLNCVPRSRMAFEGAMGRSAALASGLGFRAGQVVLEVKGSEILDHPLEFAKTVAALQHMGFKLAISDFPARPAGGRLLDRLRPDIVKLDRNAVHGIDGNESLQRFAGNVVQVCARLGADVVAECVETMEEYRWLRAAGVGLFQGHLFARPAFEQLPAASLP</sequence>
<evidence type="ECO:0000313" key="4">
    <source>
        <dbReference type="Proteomes" id="UP001216674"/>
    </source>
</evidence>
<evidence type="ECO:0000313" key="3">
    <source>
        <dbReference type="EMBL" id="MDF3838832.1"/>
    </source>
</evidence>
<comment type="caution">
    <text evidence="3">The sequence shown here is derived from an EMBL/GenBank/DDBJ whole genome shotgun (WGS) entry which is preliminary data.</text>
</comment>
<dbReference type="SMART" id="SM00052">
    <property type="entry name" value="EAL"/>
    <property type="match status" value="1"/>
</dbReference>
<feature type="compositionally biased region" description="Basic and acidic residues" evidence="1">
    <location>
        <begin position="97"/>
        <end position="109"/>
    </location>
</feature>
<dbReference type="InterPro" id="IPR050706">
    <property type="entry name" value="Cyclic-di-GMP_PDE-like"/>
</dbReference>
<evidence type="ECO:0000259" key="2">
    <source>
        <dbReference type="PROSITE" id="PS50883"/>
    </source>
</evidence>
<dbReference type="InterPro" id="IPR035919">
    <property type="entry name" value="EAL_sf"/>
</dbReference>
<dbReference type="EMBL" id="JARJLM010000630">
    <property type="protein sequence ID" value="MDF3838832.1"/>
    <property type="molecule type" value="Genomic_DNA"/>
</dbReference>
<dbReference type="PROSITE" id="PS50883">
    <property type="entry name" value="EAL"/>
    <property type="match status" value="1"/>
</dbReference>
<dbReference type="PANTHER" id="PTHR33121:SF15">
    <property type="entry name" value="BLUE LIGHT- AND TEMPERATURE-REGULATED ANTIREPRESSOR BLUF"/>
    <property type="match status" value="1"/>
</dbReference>
<dbReference type="InterPro" id="IPR001633">
    <property type="entry name" value="EAL_dom"/>
</dbReference>
<name>A0ABT6B1R8_9BURK</name>
<dbReference type="CDD" id="cd01948">
    <property type="entry name" value="EAL"/>
    <property type="match status" value="1"/>
</dbReference>
<dbReference type="SUPFAM" id="SSF141868">
    <property type="entry name" value="EAL domain-like"/>
    <property type="match status" value="1"/>
</dbReference>
<dbReference type="PANTHER" id="PTHR33121">
    <property type="entry name" value="CYCLIC DI-GMP PHOSPHODIESTERASE PDEF"/>
    <property type="match status" value="1"/>
</dbReference>
<accession>A0ABT6B1R8</accession>
<dbReference type="RefSeq" id="WP_276268695.1">
    <property type="nucleotide sequence ID" value="NZ_JARJLM010000630.1"/>
</dbReference>
<protein>
    <submittedName>
        <fullName evidence="3">EAL domain-containing protein</fullName>
    </submittedName>
</protein>
<reference evidence="3 4" key="1">
    <citation type="submission" date="2023-03" db="EMBL/GenBank/DDBJ databases">
        <title>Draft assemblies of triclosan tolerant bacteria isolated from returned activated sludge.</title>
        <authorList>
            <person name="Van Hamelsveld S."/>
        </authorList>
    </citation>
    <scope>NUCLEOTIDE SEQUENCE [LARGE SCALE GENOMIC DNA]</scope>
    <source>
        <strain evidence="3 4">GW210010_S58</strain>
    </source>
</reference>
<dbReference type="Pfam" id="PF00563">
    <property type="entry name" value="EAL"/>
    <property type="match status" value="1"/>
</dbReference>
<gene>
    <name evidence="3" type="ORF">P3W85_38750</name>
</gene>
<keyword evidence="4" id="KW-1185">Reference proteome</keyword>
<organism evidence="3 4">
    <name type="scientific">Cupriavidus basilensis</name>
    <dbReference type="NCBI Taxonomy" id="68895"/>
    <lineage>
        <taxon>Bacteria</taxon>
        <taxon>Pseudomonadati</taxon>
        <taxon>Pseudomonadota</taxon>
        <taxon>Betaproteobacteria</taxon>
        <taxon>Burkholderiales</taxon>
        <taxon>Burkholderiaceae</taxon>
        <taxon>Cupriavidus</taxon>
    </lineage>
</organism>